<dbReference type="PANTHER" id="PTHR45721:SF12">
    <property type="entry name" value="INTERMEDIATE FILAMENT PROTEIN IFA-1"/>
    <property type="match status" value="1"/>
</dbReference>
<dbReference type="GO" id="GO:0005882">
    <property type="term" value="C:intermediate filament"/>
    <property type="evidence" value="ECO:0007669"/>
    <property type="project" value="UniProtKB-ARBA"/>
</dbReference>
<feature type="domain" description="LTD" evidence="2">
    <location>
        <begin position="37"/>
        <end position="154"/>
    </location>
</feature>
<evidence type="ECO:0000256" key="1">
    <source>
        <dbReference type="ARBA" id="ARBA00023054"/>
    </source>
</evidence>
<dbReference type="GO" id="GO:0006998">
    <property type="term" value="P:nuclear envelope organization"/>
    <property type="evidence" value="ECO:0007669"/>
    <property type="project" value="TreeGrafter"/>
</dbReference>
<dbReference type="AlphaFoldDB" id="A0A0J9YB02"/>
<dbReference type="GO" id="GO:0051664">
    <property type="term" value="P:nuclear pore localization"/>
    <property type="evidence" value="ECO:0007669"/>
    <property type="project" value="TreeGrafter"/>
</dbReference>
<dbReference type="FunFam" id="2.60.40.1260:FF:000003">
    <property type="entry name" value="Intermediate filament protein A"/>
    <property type="match status" value="1"/>
</dbReference>
<dbReference type="PROSITE" id="PS51841">
    <property type="entry name" value="LTD"/>
    <property type="match status" value="1"/>
</dbReference>
<sequence length="157" mass="17468">MEVQLSEAEKVFIIHGAQEGLRADGQTMRVMKGEAASRTSFQRSAKGNVSIQETSTDGTFIIIQNTHRAKEELIGEWKLKRKIDGKKEIIYTFPHNFILKPGKSVKIVARGHGISSPPEQLIFDGEESFGLGSNVHTILYSRNGEERATLIQRSSQA</sequence>
<dbReference type="GO" id="GO:0090435">
    <property type="term" value="P:protein localization to nuclear envelope"/>
    <property type="evidence" value="ECO:0007669"/>
    <property type="project" value="TreeGrafter"/>
</dbReference>
<dbReference type="EMBL" id="LN855393">
    <property type="protein sequence ID" value="CDQ05565.1"/>
    <property type="molecule type" value="Genomic_DNA"/>
</dbReference>
<evidence type="ECO:0000259" key="2">
    <source>
        <dbReference type="PROSITE" id="PS51841"/>
    </source>
</evidence>
<reference evidence="3" key="2">
    <citation type="submission" date="2012-12" db="EMBL/GenBank/DDBJ databases">
        <authorList>
            <person name="Gao Y.W."/>
            <person name="Fan S.T."/>
            <person name="Sun H.T."/>
            <person name="Wang Z."/>
            <person name="Gao X.L."/>
            <person name="Li Y.G."/>
            <person name="Wang T.C."/>
            <person name="Zhang K."/>
            <person name="Xu W.W."/>
            <person name="Yu Z.J."/>
            <person name="Xia X.Z."/>
        </authorList>
    </citation>
    <scope>NUCLEOTIDE SEQUENCE</scope>
    <source>
        <strain evidence="3">FR3</strain>
    </source>
</reference>
<dbReference type="InterPro" id="IPR036415">
    <property type="entry name" value="Lamin_tail_dom_sf"/>
</dbReference>
<evidence type="ECO:0000313" key="3">
    <source>
        <dbReference type="EMBL" id="CDQ05565.1"/>
    </source>
</evidence>
<dbReference type="GO" id="GO:0005200">
    <property type="term" value="F:structural constituent of cytoskeleton"/>
    <property type="evidence" value="ECO:0007669"/>
    <property type="project" value="TreeGrafter"/>
</dbReference>
<reference evidence="3" key="1">
    <citation type="journal article" date="2007" name="Science">
        <title>Draft genome of the filarial nematode parasite Brugia malayi.</title>
        <authorList>
            <person name="Ghedin E."/>
            <person name="Wang S."/>
            <person name="Spiro D."/>
            <person name="Caler E."/>
            <person name="Zhao Q."/>
            <person name="Crabtree J."/>
            <person name="Allen J.E."/>
            <person name="Delcher A.L."/>
            <person name="Guiliano D.B."/>
            <person name="Miranda-Saavedra D."/>
            <person name="Angiuoli S.V."/>
            <person name="Creasy T."/>
            <person name="Amedeo P."/>
            <person name="Haas B."/>
            <person name="El-Sayed N.M."/>
            <person name="Wortman J.R."/>
            <person name="Feldblyum T."/>
            <person name="Tallon L."/>
            <person name="Schatz M."/>
            <person name="Shumway M."/>
            <person name="Koo H."/>
            <person name="Salzberg S.L."/>
            <person name="Schobel S."/>
            <person name="Pertea M."/>
            <person name="Pop M."/>
            <person name="White O."/>
            <person name="Barton G.J."/>
            <person name="Carlow C.K."/>
            <person name="Crawford M.J."/>
            <person name="Daub J."/>
            <person name="Dimmic M.W."/>
            <person name="Estes C.F."/>
            <person name="Foster J.M."/>
            <person name="Ganatra M."/>
            <person name="Gregory W.F."/>
            <person name="Johnson N.M."/>
            <person name="Jin J."/>
            <person name="Komuniecki R."/>
            <person name="Korf I."/>
            <person name="Kumar S."/>
            <person name="Laney S."/>
            <person name="Li B.W."/>
            <person name="Li W."/>
            <person name="Lindblom T.H."/>
            <person name="Lustigman S."/>
            <person name="Ma D."/>
            <person name="Maina C.V."/>
            <person name="Martin D.M."/>
            <person name="McCarter J.P."/>
            <person name="McReynolds L."/>
            <person name="Mitreva M."/>
            <person name="Nutman T.B."/>
            <person name="Parkinson J."/>
            <person name="Peregrin-Alvarez J.M."/>
            <person name="Poole C."/>
            <person name="Ren Q."/>
            <person name="Saunders L."/>
            <person name="Sluder A.E."/>
            <person name="Smith K."/>
            <person name="Stanke M."/>
            <person name="Unnasch T.R."/>
            <person name="Ware J."/>
            <person name="Wei A.D."/>
            <person name="Weil G."/>
            <person name="Williams D.J."/>
            <person name="Zhang Y."/>
            <person name="Williams S.A."/>
            <person name="Fraser-Liggett C."/>
            <person name="Slatko B."/>
            <person name="Blaxter M.L."/>
            <person name="Scott A.L."/>
        </authorList>
    </citation>
    <scope>NUCLEOTIDE SEQUENCE</scope>
    <source>
        <strain evidence="3">FR3</strain>
    </source>
</reference>
<keyword evidence="1" id="KW-0175">Coiled coil</keyword>
<name>A0A0J9YB02_BRUMA</name>
<dbReference type="GO" id="GO:0031507">
    <property type="term" value="P:heterochromatin formation"/>
    <property type="evidence" value="ECO:0007669"/>
    <property type="project" value="TreeGrafter"/>
</dbReference>
<dbReference type="WormBase" id="Bm8089">
    <property type="protein sequence ID" value="BM42309"/>
    <property type="gene ID" value="WBGene00228350"/>
    <property type="gene designation" value="Bma-ifa-1"/>
</dbReference>
<dbReference type="Pfam" id="PF00932">
    <property type="entry name" value="LTD"/>
    <property type="match status" value="1"/>
</dbReference>
<dbReference type="InterPro" id="IPR001322">
    <property type="entry name" value="Lamin_tail_dom"/>
</dbReference>
<dbReference type="SUPFAM" id="SSF74853">
    <property type="entry name" value="Lamin A/C globular tail domain"/>
    <property type="match status" value="1"/>
</dbReference>
<dbReference type="GO" id="GO:0007097">
    <property type="term" value="P:nuclear migration"/>
    <property type="evidence" value="ECO:0007669"/>
    <property type="project" value="TreeGrafter"/>
</dbReference>
<organism evidence="3">
    <name type="scientific">Brugia malayi</name>
    <name type="common">Filarial nematode worm</name>
    <dbReference type="NCBI Taxonomy" id="6279"/>
    <lineage>
        <taxon>Eukaryota</taxon>
        <taxon>Metazoa</taxon>
        <taxon>Ecdysozoa</taxon>
        <taxon>Nematoda</taxon>
        <taxon>Chromadorea</taxon>
        <taxon>Rhabditida</taxon>
        <taxon>Spirurina</taxon>
        <taxon>Spiruromorpha</taxon>
        <taxon>Filarioidea</taxon>
        <taxon>Onchocercidae</taxon>
        <taxon>Brugia</taxon>
    </lineage>
</organism>
<dbReference type="GO" id="GO:0005652">
    <property type="term" value="C:nuclear lamina"/>
    <property type="evidence" value="ECO:0007669"/>
    <property type="project" value="TreeGrafter"/>
</dbReference>
<dbReference type="Gene3D" id="2.60.40.1260">
    <property type="entry name" value="Lamin Tail domain"/>
    <property type="match status" value="1"/>
</dbReference>
<gene>
    <name evidence="4" type="primary">bma-ifa-1</name>
    <name evidence="3 4" type="ORF">Bm8089</name>
    <name evidence="3" type="ORF">BM_Bm8089</name>
</gene>
<proteinExistence type="predicted"/>
<dbReference type="PANTHER" id="PTHR45721">
    <property type="entry name" value="LAMIN DM0-RELATED"/>
    <property type="match status" value="1"/>
</dbReference>
<accession>A0A0J9YB02</accession>
<evidence type="ECO:0000313" key="4">
    <source>
        <dbReference type="WormBase" id="Bm8089"/>
    </source>
</evidence>
<dbReference type="OMA" id="IWARNQG"/>
<protein>
    <submittedName>
        <fullName evidence="3">Bm8089</fullName>
    </submittedName>
</protein>